<reference evidence="1" key="1">
    <citation type="submission" date="2020-05" db="UniProtKB">
        <authorList>
            <consortium name="EnsemblMetazoa"/>
        </authorList>
    </citation>
    <scope>IDENTIFICATION</scope>
    <source>
        <strain evidence="1">Yale</strain>
    </source>
</reference>
<dbReference type="EnsemblMetazoa" id="GMOY010334-RA">
    <property type="protein sequence ID" value="GMOY010334-PA"/>
    <property type="gene ID" value="GMOY010334"/>
</dbReference>
<dbReference type="STRING" id="37546.A0A1B0GAJ9"/>
<dbReference type="VEuPathDB" id="VectorBase:GMOY010334"/>
<dbReference type="EMBL" id="CCAG010015497">
    <property type="status" value="NOT_ANNOTATED_CDS"/>
    <property type="molecule type" value="Genomic_DNA"/>
</dbReference>
<evidence type="ECO:0000313" key="2">
    <source>
        <dbReference type="Proteomes" id="UP000092444"/>
    </source>
</evidence>
<proteinExistence type="predicted"/>
<protein>
    <submittedName>
        <fullName evidence="1">Uncharacterized protein</fullName>
    </submittedName>
</protein>
<organism evidence="1 2">
    <name type="scientific">Glossina morsitans morsitans</name>
    <name type="common">Savannah tsetse fly</name>
    <dbReference type="NCBI Taxonomy" id="37546"/>
    <lineage>
        <taxon>Eukaryota</taxon>
        <taxon>Metazoa</taxon>
        <taxon>Ecdysozoa</taxon>
        <taxon>Arthropoda</taxon>
        <taxon>Hexapoda</taxon>
        <taxon>Insecta</taxon>
        <taxon>Pterygota</taxon>
        <taxon>Neoptera</taxon>
        <taxon>Endopterygota</taxon>
        <taxon>Diptera</taxon>
        <taxon>Brachycera</taxon>
        <taxon>Muscomorpha</taxon>
        <taxon>Hippoboscoidea</taxon>
        <taxon>Glossinidae</taxon>
        <taxon>Glossina</taxon>
    </lineage>
</organism>
<evidence type="ECO:0000313" key="1">
    <source>
        <dbReference type="EnsemblMetazoa" id="GMOY010334-PA"/>
    </source>
</evidence>
<keyword evidence="2" id="KW-1185">Reference proteome</keyword>
<sequence length="68" mass="7821">MQVLEAIINVDNIGKWKLLLVSLMSLEVESISELTTVFLQNELHPKKIPYRPAFAKLKDYRGAKHITK</sequence>
<dbReference type="AlphaFoldDB" id="A0A1B0GAJ9"/>
<accession>A0A1B0GAJ9</accession>
<name>A0A1B0GAJ9_GLOMM</name>
<dbReference type="Proteomes" id="UP000092444">
    <property type="component" value="Unassembled WGS sequence"/>
</dbReference>